<dbReference type="EMBL" id="CYPS01000052">
    <property type="protein sequence ID" value="CUH44592.1"/>
    <property type="molecule type" value="Genomic_DNA"/>
</dbReference>
<name>A0A0P1EPP6_9RHOB</name>
<reference evidence="2" key="1">
    <citation type="submission" date="2015-09" db="EMBL/GenBank/DDBJ databases">
        <authorList>
            <person name="Rodrigo-Torres L."/>
            <person name="Arahal D.R."/>
        </authorList>
    </citation>
    <scope>NUCLEOTIDE SEQUENCE [LARGE SCALE GENOMIC DNA]</scope>
    <source>
        <strain evidence="2">CECT 4293</strain>
    </source>
</reference>
<evidence type="ECO:0000313" key="1">
    <source>
        <dbReference type="EMBL" id="CUH44592.1"/>
    </source>
</evidence>
<evidence type="ECO:0000313" key="2">
    <source>
        <dbReference type="Proteomes" id="UP000050786"/>
    </source>
</evidence>
<accession>A0A0P1EPP6</accession>
<sequence>MPAIKSGKMGLAAKAAGNGNFDDWQRCLMKQSPRMFEPQFSVECFWTCRQKRLEETFKLPH</sequence>
<gene>
    <name evidence="1" type="ORF">RUM4293_03498</name>
</gene>
<protein>
    <submittedName>
        <fullName evidence="1">Uncharacterized protein</fullName>
    </submittedName>
</protein>
<proteinExistence type="predicted"/>
<dbReference type="AlphaFoldDB" id="A0A0P1EPP6"/>
<keyword evidence="2" id="KW-1185">Reference proteome</keyword>
<dbReference type="Proteomes" id="UP000050786">
    <property type="component" value="Unassembled WGS sequence"/>
</dbReference>
<organism evidence="1 2">
    <name type="scientific">Ruegeria atlantica</name>
    <dbReference type="NCBI Taxonomy" id="81569"/>
    <lineage>
        <taxon>Bacteria</taxon>
        <taxon>Pseudomonadati</taxon>
        <taxon>Pseudomonadota</taxon>
        <taxon>Alphaproteobacteria</taxon>
        <taxon>Rhodobacterales</taxon>
        <taxon>Roseobacteraceae</taxon>
        <taxon>Ruegeria</taxon>
    </lineage>
</organism>